<sequence>MTDCDRDDAFNVVEPCAGYNLYDTDPALREAVRREGAGHAEASLREQGRWLGSSEAIDAGRDANEHPPRFVPLDPVGRRIDEVRFHPAWHVLMTDIVARGLHSGPWAAPAPGAMVARAAGYLMQGQVEAGTLCPTTMTFGAIPVLAREPAGDIDFARDWLPRLHARHYDCSDAPVADKRGVLIGMGMTEKQGGSDVRTNTTRAVPCGAPGRGRGYLLDGHKWFYSVPQSDAHLVLAQADEGLSCFFVPRYAPDGRRNGIRIQRLKDKLGNRSNASAEVQFHGAWGAMLGEPGRGIATIVEMATYTRLDCVLGSAALLRQATVQALHFCSRRQAFGRPLSRQPLMRHVLADLALESEAATALGLRLARAYESDEPLERAIRRIVTPAAKYWVCKRAVSAVAECMEACGGNGYVEDGPMPRLYREAPVNAIWEGSGNVMCLDVLRAIRRDPQAFEALGEHLRERGGGSPEFRSAWQTWMDLCAGDGQAEFKARRIAGLLAGLMQAALLLEAPGGLVGEAFVAARLAQASWLYGDSDTGHGDAVCAELLARAWPPGD</sequence>
<evidence type="ECO:0000259" key="7">
    <source>
        <dbReference type="Pfam" id="PF18158"/>
    </source>
</evidence>
<dbReference type="Pfam" id="PF00441">
    <property type="entry name" value="Acyl-CoA_dh_1"/>
    <property type="match status" value="1"/>
</dbReference>
<evidence type="ECO:0000259" key="5">
    <source>
        <dbReference type="Pfam" id="PF00441"/>
    </source>
</evidence>
<accession>A0A4V2F2Q2</accession>
<protein>
    <submittedName>
        <fullName evidence="8">Putative acyl-CoA dehydrogenase</fullName>
    </submittedName>
</protein>
<keyword evidence="3" id="KW-0285">Flavoprotein</keyword>
<dbReference type="InterPro" id="IPR006089">
    <property type="entry name" value="Acyl-CoA_DH_CS"/>
</dbReference>
<dbReference type="Gene3D" id="1.20.140.10">
    <property type="entry name" value="Butyryl-CoA Dehydrogenase, subunit A, domain 3"/>
    <property type="match status" value="1"/>
</dbReference>
<comment type="similarity">
    <text evidence="2">Belongs to the acyl-CoA dehydrogenase family.</text>
</comment>
<dbReference type="Proteomes" id="UP000292445">
    <property type="component" value="Unassembled WGS sequence"/>
</dbReference>
<evidence type="ECO:0000313" key="9">
    <source>
        <dbReference type="Proteomes" id="UP000292445"/>
    </source>
</evidence>
<dbReference type="Pfam" id="PF18158">
    <property type="entry name" value="AidB_N"/>
    <property type="match status" value="1"/>
</dbReference>
<gene>
    <name evidence="8" type="ORF">EV675_5595</name>
</gene>
<dbReference type="InterPro" id="IPR041504">
    <property type="entry name" value="AidB_N"/>
</dbReference>
<evidence type="ECO:0000256" key="2">
    <source>
        <dbReference type="ARBA" id="ARBA00009347"/>
    </source>
</evidence>
<reference evidence="8 9" key="1">
    <citation type="submission" date="2019-02" db="EMBL/GenBank/DDBJ databases">
        <title>Genomic Encyclopedia of Type Strains, Phase IV (KMG-IV): sequencing the most valuable type-strain genomes for metagenomic binning, comparative biology and taxonomic classification.</title>
        <authorList>
            <person name="Goeker M."/>
        </authorList>
    </citation>
    <scope>NUCLEOTIDE SEQUENCE [LARGE SCALE GENOMIC DNA]</scope>
    <source>
        <strain evidence="8 9">K24</strain>
    </source>
</reference>
<feature type="domain" description="Acyl-CoA oxidase/dehydrogenase middle" evidence="6">
    <location>
        <begin position="185"/>
        <end position="281"/>
    </location>
</feature>
<keyword evidence="9" id="KW-1185">Reference proteome</keyword>
<dbReference type="InterPro" id="IPR006091">
    <property type="entry name" value="Acyl-CoA_Oxase/DH_mid-dom"/>
</dbReference>
<comment type="cofactor">
    <cofactor evidence="1">
        <name>FAD</name>
        <dbReference type="ChEBI" id="CHEBI:57692"/>
    </cofactor>
</comment>
<evidence type="ECO:0000256" key="4">
    <source>
        <dbReference type="ARBA" id="ARBA00022827"/>
    </source>
</evidence>
<dbReference type="SUPFAM" id="SSF56645">
    <property type="entry name" value="Acyl-CoA dehydrogenase NM domain-like"/>
    <property type="match status" value="1"/>
</dbReference>
<evidence type="ECO:0000256" key="3">
    <source>
        <dbReference type="ARBA" id="ARBA00022630"/>
    </source>
</evidence>
<dbReference type="PANTHER" id="PTHR42707:SF3">
    <property type="entry name" value="ACYL-COA DEHYDROGENASE AIDB-RELATED"/>
    <property type="match status" value="1"/>
</dbReference>
<dbReference type="InterPro" id="IPR009075">
    <property type="entry name" value="AcylCo_DH/oxidase_C"/>
</dbReference>
<dbReference type="EMBL" id="SGXC01000003">
    <property type="protein sequence ID" value="RZS78938.1"/>
    <property type="molecule type" value="Genomic_DNA"/>
</dbReference>
<evidence type="ECO:0000256" key="1">
    <source>
        <dbReference type="ARBA" id="ARBA00001974"/>
    </source>
</evidence>
<comment type="caution">
    <text evidence="8">The sequence shown here is derived from an EMBL/GenBank/DDBJ whole genome shotgun (WGS) entry which is preliminary data.</text>
</comment>
<dbReference type="Pfam" id="PF02770">
    <property type="entry name" value="Acyl-CoA_dh_M"/>
    <property type="match status" value="1"/>
</dbReference>
<dbReference type="RefSeq" id="WP_130361872.1">
    <property type="nucleotide sequence ID" value="NZ_SGXC01000003.1"/>
</dbReference>
<dbReference type="InterPro" id="IPR052904">
    <property type="entry name" value="Acyl-CoA_dehydrogenase-like"/>
</dbReference>
<keyword evidence="4" id="KW-0274">FAD</keyword>
<dbReference type="NCBIfam" id="NF008594">
    <property type="entry name" value="PRK11561.1"/>
    <property type="match status" value="1"/>
</dbReference>
<feature type="domain" description="Adaptive response protein AidB N-terminal" evidence="7">
    <location>
        <begin position="11"/>
        <end position="169"/>
    </location>
</feature>
<dbReference type="PANTHER" id="PTHR42707">
    <property type="entry name" value="ACYL-COA DEHYDROGENASE"/>
    <property type="match status" value="1"/>
</dbReference>
<feature type="domain" description="Acyl-CoA dehydrogenase/oxidase C-terminal" evidence="5">
    <location>
        <begin position="292"/>
        <end position="445"/>
    </location>
</feature>
<dbReference type="OrthoDB" id="9771038at2"/>
<evidence type="ECO:0000259" key="6">
    <source>
        <dbReference type="Pfam" id="PF02770"/>
    </source>
</evidence>
<dbReference type="Gene3D" id="2.40.110.20">
    <property type="match status" value="1"/>
</dbReference>
<name>A0A4V2F2Q2_9BURK</name>
<dbReference type="PROSITE" id="PS00073">
    <property type="entry name" value="ACYL_COA_DH_2"/>
    <property type="match status" value="1"/>
</dbReference>
<proteinExistence type="inferred from homology"/>
<organism evidence="8 9">
    <name type="scientific">Pigmentiphaga kullae</name>
    <dbReference type="NCBI Taxonomy" id="151784"/>
    <lineage>
        <taxon>Bacteria</taxon>
        <taxon>Pseudomonadati</taxon>
        <taxon>Pseudomonadota</taxon>
        <taxon>Betaproteobacteria</taxon>
        <taxon>Burkholderiales</taxon>
        <taxon>Alcaligenaceae</taxon>
        <taxon>Pigmentiphaga</taxon>
    </lineage>
</organism>
<dbReference type="InterPro" id="IPR036250">
    <property type="entry name" value="AcylCo_DH-like_C"/>
</dbReference>
<dbReference type="Gene3D" id="6.10.250.600">
    <property type="match status" value="1"/>
</dbReference>
<dbReference type="SUPFAM" id="SSF47203">
    <property type="entry name" value="Acyl-CoA dehydrogenase C-terminal domain-like"/>
    <property type="match status" value="1"/>
</dbReference>
<dbReference type="GO" id="GO:0003995">
    <property type="term" value="F:acyl-CoA dehydrogenase activity"/>
    <property type="evidence" value="ECO:0007669"/>
    <property type="project" value="InterPro"/>
</dbReference>
<dbReference type="AlphaFoldDB" id="A0A4V2F2Q2"/>
<evidence type="ECO:0000313" key="8">
    <source>
        <dbReference type="EMBL" id="RZS78938.1"/>
    </source>
</evidence>
<dbReference type="InterPro" id="IPR009100">
    <property type="entry name" value="AcylCoA_DH/oxidase_NM_dom_sf"/>
</dbReference>